<evidence type="ECO:0008006" key="6">
    <source>
        <dbReference type="Google" id="ProtNLM"/>
    </source>
</evidence>
<feature type="region of interest" description="Disordered" evidence="3">
    <location>
        <begin position="310"/>
        <end position="331"/>
    </location>
</feature>
<dbReference type="Gene3D" id="1.20.5.190">
    <property type="match status" value="1"/>
</dbReference>
<name>A0AAV7FG48_ARIFI</name>
<evidence type="ECO:0000256" key="2">
    <source>
        <dbReference type="ARBA" id="ARBA00024341"/>
    </source>
</evidence>
<evidence type="ECO:0000256" key="1">
    <source>
        <dbReference type="ARBA" id="ARBA00022860"/>
    </source>
</evidence>
<comment type="caution">
    <text evidence="4">The sequence shown here is derived from an EMBL/GenBank/DDBJ whole genome shotgun (WGS) entry which is preliminary data.</text>
</comment>
<dbReference type="CDD" id="cd23767">
    <property type="entry name" value="IQCD"/>
    <property type="match status" value="1"/>
</dbReference>
<dbReference type="InterPro" id="IPR000048">
    <property type="entry name" value="IQ_motif_EF-hand-BS"/>
</dbReference>
<protein>
    <recommendedName>
        <fullName evidence="6">DUF4005 domain-containing protein</fullName>
    </recommendedName>
</protein>
<proteinExistence type="inferred from homology"/>
<accession>A0AAV7FG48</accession>
<gene>
    <name evidence="4" type="ORF">H6P81_003638</name>
</gene>
<organism evidence="4 5">
    <name type="scientific">Aristolochia fimbriata</name>
    <name type="common">White veined hardy Dutchman's pipe vine</name>
    <dbReference type="NCBI Taxonomy" id="158543"/>
    <lineage>
        <taxon>Eukaryota</taxon>
        <taxon>Viridiplantae</taxon>
        <taxon>Streptophyta</taxon>
        <taxon>Embryophyta</taxon>
        <taxon>Tracheophyta</taxon>
        <taxon>Spermatophyta</taxon>
        <taxon>Magnoliopsida</taxon>
        <taxon>Magnoliidae</taxon>
        <taxon>Piperales</taxon>
        <taxon>Aristolochiaceae</taxon>
        <taxon>Aristolochia</taxon>
    </lineage>
</organism>
<evidence type="ECO:0000256" key="3">
    <source>
        <dbReference type="SAM" id="MobiDB-lite"/>
    </source>
</evidence>
<sequence length="331" mass="37284">MKKKLGSNSWLPALIKKTFSTSKLHDSSFSSQPQPPKMSDEKSSIRIIDSAATKIQTAFRGYLAKRALKSLKALVRLQALVRGFYIRRRTQVTLRCLFSLLRIQGRARRRRRFITETALLPLMSAGKIIAACRSKVDQKEDNTKTSEYSRSTTEVLLENYIDRNGEKGKISGRSNRSSGSVSDQPGGGIGSSSPYRPKIEKDLLSFKTEELNRSRAVPPRKHMNCRDSSLRYQSPSSSFKTPTITKPRYQNPSRVQISPPAAPNYMAFTQSAKARAHNRRVCSGLQEGSFLPPIRTRRSSFPLVESDFAESTPSSVGECGRRRREWRGAYE</sequence>
<feature type="region of interest" description="Disordered" evidence="3">
    <location>
        <begin position="211"/>
        <end position="249"/>
    </location>
</feature>
<dbReference type="PANTHER" id="PTHR32295">
    <property type="entry name" value="IQ-DOMAIN 5-RELATED"/>
    <property type="match status" value="1"/>
</dbReference>
<dbReference type="PROSITE" id="PS50096">
    <property type="entry name" value="IQ"/>
    <property type="match status" value="2"/>
</dbReference>
<keyword evidence="5" id="KW-1185">Reference proteome</keyword>
<dbReference type="SMART" id="SM00015">
    <property type="entry name" value="IQ"/>
    <property type="match status" value="2"/>
</dbReference>
<feature type="region of interest" description="Disordered" evidence="3">
    <location>
        <begin position="165"/>
        <end position="197"/>
    </location>
</feature>
<dbReference type="AlphaFoldDB" id="A0AAV7FG48"/>
<feature type="region of interest" description="Disordered" evidence="3">
    <location>
        <begin position="24"/>
        <end position="43"/>
    </location>
</feature>
<dbReference type="GO" id="GO:0005516">
    <property type="term" value="F:calmodulin binding"/>
    <property type="evidence" value="ECO:0007669"/>
    <property type="project" value="UniProtKB-KW"/>
</dbReference>
<dbReference type="Pfam" id="PF00612">
    <property type="entry name" value="IQ"/>
    <property type="match status" value="1"/>
</dbReference>
<dbReference type="EMBL" id="JAINDJ010000002">
    <property type="protein sequence ID" value="KAG9459130.1"/>
    <property type="molecule type" value="Genomic_DNA"/>
</dbReference>
<keyword evidence="1" id="KW-0112">Calmodulin-binding</keyword>
<dbReference type="PANTHER" id="PTHR32295:SF6">
    <property type="entry name" value="PROTEIN IQ-DOMAIN 18"/>
    <property type="match status" value="1"/>
</dbReference>
<evidence type="ECO:0000313" key="4">
    <source>
        <dbReference type="EMBL" id="KAG9459130.1"/>
    </source>
</evidence>
<dbReference type="Proteomes" id="UP000825729">
    <property type="component" value="Unassembled WGS sequence"/>
</dbReference>
<comment type="similarity">
    <text evidence="2">Belongs to the IQD family.</text>
</comment>
<feature type="compositionally biased region" description="Low complexity" evidence="3">
    <location>
        <begin position="171"/>
        <end position="182"/>
    </location>
</feature>
<evidence type="ECO:0000313" key="5">
    <source>
        <dbReference type="Proteomes" id="UP000825729"/>
    </source>
</evidence>
<feature type="compositionally biased region" description="Polar residues" evidence="3">
    <location>
        <begin position="230"/>
        <end position="249"/>
    </location>
</feature>
<reference evidence="4 5" key="1">
    <citation type="submission" date="2021-07" db="EMBL/GenBank/DDBJ databases">
        <title>The Aristolochia fimbriata genome: insights into angiosperm evolution, floral development and chemical biosynthesis.</title>
        <authorList>
            <person name="Jiao Y."/>
        </authorList>
    </citation>
    <scope>NUCLEOTIDE SEQUENCE [LARGE SCALE GENOMIC DNA]</scope>
    <source>
        <strain evidence="4">IBCAS-2021</strain>
        <tissue evidence="4">Leaf</tissue>
    </source>
</reference>